<dbReference type="GO" id="GO:0022857">
    <property type="term" value="F:transmembrane transporter activity"/>
    <property type="evidence" value="ECO:0007669"/>
    <property type="project" value="InterPro"/>
</dbReference>
<sequence>MLGFGMSLAIPTVVIGSLMTDDNDGGGRADIMTLTETEASWYGSVLLVCHPMGGLLSGVLQEIVGRKWCMALVSVPQLVGWYVLWRAGDAFDLYVSCVALGLSMGLSEAPVLTYVGEAVEPRLRGPLSSMPTFTIMLGSFVSYLMSTVMPWRTVAMINMAVPVVSFVAVVLLTPESPVWLLSRNRPAEAKKSLAYLRGCVSTADVEDEFSELSIYAGFNKSVDIEQYVDCGIDQRRLSYVKYLQINTNDTTNGKHKR</sequence>
<dbReference type="InterPro" id="IPR020846">
    <property type="entry name" value="MFS_dom"/>
</dbReference>
<evidence type="ECO:0000259" key="6">
    <source>
        <dbReference type="PROSITE" id="PS50850"/>
    </source>
</evidence>
<feature type="signal peptide" evidence="5">
    <location>
        <begin position="1"/>
        <end position="16"/>
    </location>
</feature>
<reference evidence="7" key="2">
    <citation type="submission" date="2022-10" db="EMBL/GenBank/DDBJ databases">
        <authorList>
            <consortium name="ENA_rothamsted_submissions"/>
            <consortium name="culmorum"/>
            <person name="King R."/>
        </authorList>
    </citation>
    <scope>NUCLEOTIDE SEQUENCE</scope>
</reference>
<evidence type="ECO:0000313" key="8">
    <source>
        <dbReference type="Proteomes" id="UP001154329"/>
    </source>
</evidence>
<accession>A0A9P0NEM0</accession>
<evidence type="ECO:0000256" key="5">
    <source>
        <dbReference type="SAM" id="SignalP"/>
    </source>
</evidence>
<keyword evidence="8" id="KW-1185">Reference proteome</keyword>
<evidence type="ECO:0000256" key="4">
    <source>
        <dbReference type="ARBA" id="ARBA00023136"/>
    </source>
</evidence>
<dbReference type="EMBL" id="OU899034">
    <property type="protein sequence ID" value="CAH1713746.1"/>
    <property type="molecule type" value="Genomic_DNA"/>
</dbReference>
<protein>
    <recommendedName>
        <fullName evidence="6">Major facilitator superfamily (MFS) profile domain-containing protein</fullName>
    </recommendedName>
</protein>
<evidence type="ECO:0000256" key="1">
    <source>
        <dbReference type="ARBA" id="ARBA00004141"/>
    </source>
</evidence>
<gene>
    <name evidence="7" type="ORF">APHIGO_LOCUS2515</name>
</gene>
<dbReference type="Proteomes" id="UP001154329">
    <property type="component" value="Chromosome 1"/>
</dbReference>
<dbReference type="PROSITE" id="PS50850">
    <property type="entry name" value="MFS"/>
    <property type="match status" value="1"/>
</dbReference>
<dbReference type="InterPro" id="IPR036259">
    <property type="entry name" value="MFS_trans_sf"/>
</dbReference>
<keyword evidence="4" id="KW-0472">Membrane</keyword>
<keyword evidence="3" id="KW-1133">Transmembrane helix</keyword>
<evidence type="ECO:0000313" key="7">
    <source>
        <dbReference type="EMBL" id="CAH1713746.1"/>
    </source>
</evidence>
<dbReference type="PANTHER" id="PTHR48021">
    <property type="match status" value="1"/>
</dbReference>
<organism evidence="7 8">
    <name type="scientific">Aphis gossypii</name>
    <name type="common">Cotton aphid</name>
    <dbReference type="NCBI Taxonomy" id="80765"/>
    <lineage>
        <taxon>Eukaryota</taxon>
        <taxon>Metazoa</taxon>
        <taxon>Ecdysozoa</taxon>
        <taxon>Arthropoda</taxon>
        <taxon>Hexapoda</taxon>
        <taxon>Insecta</taxon>
        <taxon>Pterygota</taxon>
        <taxon>Neoptera</taxon>
        <taxon>Paraneoptera</taxon>
        <taxon>Hemiptera</taxon>
        <taxon>Sternorrhyncha</taxon>
        <taxon>Aphidomorpha</taxon>
        <taxon>Aphidoidea</taxon>
        <taxon>Aphididae</taxon>
        <taxon>Aphidini</taxon>
        <taxon>Aphis</taxon>
        <taxon>Aphis</taxon>
    </lineage>
</organism>
<dbReference type="Pfam" id="PF00083">
    <property type="entry name" value="Sugar_tr"/>
    <property type="match status" value="1"/>
</dbReference>
<dbReference type="PANTHER" id="PTHR48021:SF39">
    <property type="entry name" value="MAJOR FACILITATOR SUPERFAMILY (MFS) PROFILE DOMAIN-CONTAINING PROTEIN"/>
    <property type="match status" value="1"/>
</dbReference>
<keyword evidence="2" id="KW-0812">Transmembrane</keyword>
<dbReference type="InterPro" id="IPR005828">
    <property type="entry name" value="MFS_sugar_transport-like"/>
</dbReference>
<name>A0A9P0NEM0_APHGO</name>
<comment type="subcellular location">
    <subcellularLocation>
        <location evidence="1">Membrane</location>
        <topology evidence="1">Multi-pass membrane protein</topology>
    </subcellularLocation>
</comment>
<dbReference type="GO" id="GO:0016020">
    <property type="term" value="C:membrane"/>
    <property type="evidence" value="ECO:0007669"/>
    <property type="project" value="UniProtKB-SubCell"/>
</dbReference>
<feature type="chain" id="PRO_5040226248" description="Major facilitator superfamily (MFS) profile domain-containing protein" evidence="5">
    <location>
        <begin position="17"/>
        <end position="257"/>
    </location>
</feature>
<reference evidence="7" key="1">
    <citation type="submission" date="2022-02" db="EMBL/GenBank/DDBJ databases">
        <authorList>
            <person name="King R."/>
        </authorList>
    </citation>
    <scope>NUCLEOTIDE SEQUENCE</scope>
</reference>
<dbReference type="Gene3D" id="1.20.1250.20">
    <property type="entry name" value="MFS general substrate transporter like domains"/>
    <property type="match status" value="1"/>
</dbReference>
<evidence type="ECO:0000256" key="2">
    <source>
        <dbReference type="ARBA" id="ARBA00022692"/>
    </source>
</evidence>
<keyword evidence="5" id="KW-0732">Signal</keyword>
<dbReference type="InterPro" id="IPR050549">
    <property type="entry name" value="MFS_Trehalose_Transporter"/>
</dbReference>
<evidence type="ECO:0000256" key="3">
    <source>
        <dbReference type="ARBA" id="ARBA00022989"/>
    </source>
</evidence>
<proteinExistence type="predicted"/>
<dbReference type="AlphaFoldDB" id="A0A9P0NEM0"/>
<dbReference type="SUPFAM" id="SSF103473">
    <property type="entry name" value="MFS general substrate transporter"/>
    <property type="match status" value="1"/>
</dbReference>
<feature type="domain" description="Major facilitator superfamily (MFS) profile" evidence="6">
    <location>
        <begin position="1"/>
        <end position="257"/>
    </location>
</feature>